<feature type="compositionally biased region" description="Gly residues" evidence="1">
    <location>
        <begin position="653"/>
        <end position="668"/>
    </location>
</feature>
<accession>A0A6A6H3N5</accession>
<feature type="compositionally biased region" description="Acidic residues" evidence="1">
    <location>
        <begin position="628"/>
        <end position="640"/>
    </location>
</feature>
<feature type="compositionally biased region" description="Basic and acidic residues" evidence="1">
    <location>
        <begin position="227"/>
        <end position="244"/>
    </location>
</feature>
<feature type="region of interest" description="Disordered" evidence="1">
    <location>
        <begin position="227"/>
        <end position="254"/>
    </location>
</feature>
<evidence type="ECO:0000256" key="1">
    <source>
        <dbReference type="SAM" id="MobiDB-lite"/>
    </source>
</evidence>
<dbReference type="Proteomes" id="UP000800092">
    <property type="component" value="Unassembled WGS sequence"/>
</dbReference>
<dbReference type="InterPro" id="IPR021861">
    <property type="entry name" value="THO_THOC1"/>
</dbReference>
<evidence type="ECO:0000313" key="3">
    <source>
        <dbReference type="Proteomes" id="UP000800092"/>
    </source>
</evidence>
<dbReference type="PANTHER" id="PTHR13265:SF0">
    <property type="entry name" value="HPR1"/>
    <property type="match status" value="1"/>
</dbReference>
<dbReference type="GO" id="GO:0006406">
    <property type="term" value="P:mRNA export from nucleus"/>
    <property type="evidence" value="ECO:0007669"/>
    <property type="project" value="TreeGrafter"/>
</dbReference>
<dbReference type="EMBL" id="ML991815">
    <property type="protein sequence ID" value="KAF2232517.1"/>
    <property type="molecule type" value="Genomic_DNA"/>
</dbReference>
<gene>
    <name evidence="2" type="ORF">EV356DRAFT_560474</name>
</gene>
<dbReference type="AlphaFoldDB" id="A0A6A6H3N5"/>
<organism evidence="2 3">
    <name type="scientific">Viridothelium virens</name>
    <name type="common">Speckled blister lichen</name>
    <name type="synonym">Trypethelium virens</name>
    <dbReference type="NCBI Taxonomy" id="1048519"/>
    <lineage>
        <taxon>Eukaryota</taxon>
        <taxon>Fungi</taxon>
        <taxon>Dikarya</taxon>
        <taxon>Ascomycota</taxon>
        <taxon>Pezizomycotina</taxon>
        <taxon>Dothideomycetes</taxon>
        <taxon>Dothideomycetes incertae sedis</taxon>
        <taxon>Trypetheliales</taxon>
        <taxon>Trypetheliaceae</taxon>
        <taxon>Viridothelium</taxon>
    </lineage>
</organism>
<dbReference type="Pfam" id="PF11957">
    <property type="entry name" value="efThoc1"/>
    <property type="match status" value="1"/>
</dbReference>
<dbReference type="PANTHER" id="PTHR13265">
    <property type="entry name" value="THO COMPLEX SUBUNIT 1"/>
    <property type="match status" value="1"/>
</dbReference>
<dbReference type="OrthoDB" id="10257415at2759"/>
<evidence type="ECO:0008006" key="4">
    <source>
        <dbReference type="Google" id="ProtNLM"/>
    </source>
</evidence>
<protein>
    <recommendedName>
        <fullName evidence="4">Nuclear matrix protein</fullName>
    </recommendedName>
</protein>
<dbReference type="GO" id="GO:0000445">
    <property type="term" value="C:THO complex part of transcription export complex"/>
    <property type="evidence" value="ECO:0007669"/>
    <property type="project" value="TreeGrafter"/>
</dbReference>
<name>A0A6A6H3N5_VIRVR</name>
<reference evidence="2" key="1">
    <citation type="journal article" date="2020" name="Stud. Mycol.">
        <title>101 Dothideomycetes genomes: a test case for predicting lifestyles and emergence of pathogens.</title>
        <authorList>
            <person name="Haridas S."/>
            <person name="Albert R."/>
            <person name="Binder M."/>
            <person name="Bloem J."/>
            <person name="Labutti K."/>
            <person name="Salamov A."/>
            <person name="Andreopoulos B."/>
            <person name="Baker S."/>
            <person name="Barry K."/>
            <person name="Bills G."/>
            <person name="Bluhm B."/>
            <person name="Cannon C."/>
            <person name="Castanera R."/>
            <person name="Culley D."/>
            <person name="Daum C."/>
            <person name="Ezra D."/>
            <person name="Gonzalez J."/>
            <person name="Henrissat B."/>
            <person name="Kuo A."/>
            <person name="Liang C."/>
            <person name="Lipzen A."/>
            <person name="Lutzoni F."/>
            <person name="Magnuson J."/>
            <person name="Mondo S."/>
            <person name="Nolan M."/>
            <person name="Ohm R."/>
            <person name="Pangilinan J."/>
            <person name="Park H.-J."/>
            <person name="Ramirez L."/>
            <person name="Alfaro M."/>
            <person name="Sun H."/>
            <person name="Tritt A."/>
            <person name="Yoshinaga Y."/>
            <person name="Zwiers L.-H."/>
            <person name="Turgeon B."/>
            <person name="Goodwin S."/>
            <person name="Spatafora J."/>
            <person name="Crous P."/>
            <person name="Grigoriev I."/>
        </authorList>
    </citation>
    <scope>NUCLEOTIDE SEQUENCE</scope>
    <source>
        <strain evidence="2">Tuck. ex Michener</strain>
    </source>
</reference>
<feature type="region of interest" description="Disordered" evidence="1">
    <location>
        <begin position="605"/>
        <end position="668"/>
    </location>
</feature>
<keyword evidence="3" id="KW-1185">Reference proteome</keyword>
<proteinExistence type="predicted"/>
<sequence length="668" mass="75545">MAIKALQEVASKSRIQERFNVLLSRAREIKRSTGVEPELSSSPIIEDVKALGVEFGGGPLQYSLVEAIAQDIIYDCVTSTTSIDDPEFVRIWDLLDIIQICEETGQCNPGQVVLLLEDLFDTQTTSGCRRVFQYLESRRERIVEKEWDKKFMSILRSCNELLRRRLSRAEDAVFCGRVFFFLFQIFPLGDKSSVNLRGEFHTANTTTFSQPNPDAEMQDAELVTGVKETERSKLEDEEPSKEQADQQEVQIKPESAGGAVAPITTEVSVTVDAPEDEIKSQGVVSNDKLYPIFWHMQEYFSEPPKLFTGNNFDQFKLALQLTIAKFKSIPAEMQQNTADIGRGTKRKRDDETDTYRDVYNPKYLTDRELFDLELSDVAFQKHILVQALIIIDFLMSLTEKGKKKLLDLKVQKAMMFDFTLSDEDTEWALATKKIIADYLQEGTDGKFYCRMVDTVLSRDKNWVRWKVESCPPIVRDPMLPKYYHEAKVGAEKACAPKRIRAIPLGSIDLSFLSEDETANGLERLKQPDRWKIPTIESFVKDAETIDLDLEMADSEEEKKTLEETKLGKTWRALRIASGTNLAQIDKIDDGRNLKALLSTEVLVNNTKDGGEGMPETTNGKVETSVADNAEEQQQEQEQEQEEPRPAELQTQADGGGGLDNGIMGMNGN</sequence>
<evidence type="ECO:0000313" key="2">
    <source>
        <dbReference type="EMBL" id="KAF2232517.1"/>
    </source>
</evidence>